<keyword evidence="15" id="KW-1185">Reference proteome</keyword>
<comment type="function">
    <text evidence="1">Multidrug efflux pump.</text>
</comment>
<feature type="transmembrane region" description="Helical" evidence="13">
    <location>
        <begin position="53"/>
        <end position="76"/>
    </location>
</feature>
<feature type="transmembrane region" description="Helical" evidence="13">
    <location>
        <begin position="129"/>
        <end position="148"/>
    </location>
</feature>
<dbReference type="GO" id="GO:0005886">
    <property type="term" value="C:plasma membrane"/>
    <property type="evidence" value="ECO:0007669"/>
    <property type="project" value="UniProtKB-SubCell"/>
</dbReference>
<evidence type="ECO:0000256" key="1">
    <source>
        <dbReference type="ARBA" id="ARBA00003408"/>
    </source>
</evidence>
<keyword evidence="5" id="KW-0813">Transport</keyword>
<evidence type="ECO:0000256" key="13">
    <source>
        <dbReference type="SAM" id="Phobius"/>
    </source>
</evidence>
<dbReference type="InterPro" id="IPR002528">
    <property type="entry name" value="MATE_fam"/>
</dbReference>
<evidence type="ECO:0000256" key="8">
    <source>
        <dbReference type="ARBA" id="ARBA00022692"/>
    </source>
</evidence>
<dbReference type="InterPro" id="IPR048279">
    <property type="entry name" value="MdtK-like"/>
</dbReference>
<comment type="caution">
    <text evidence="14">The sequence shown here is derived from an EMBL/GenBank/DDBJ whole genome shotgun (WGS) entry which is preliminary data.</text>
</comment>
<evidence type="ECO:0000256" key="3">
    <source>
        <dbReference type="ARBA" id="ARBA00010199"/>
    </source>
</evidence>
<dbReference type="Pfam" id="PF01554">
    <property type="entry name" value="MatE"/>
    <property type="match status" value="2"/>
</dbReference>
<feature type="transmembrane region" description="Helical" evidence="13">
    <location>
        <begin position="413"/>
        <end position="432"/>
    </location>
</feature>
<feature type="transmembrane region" description="Helical" evidence="13">
    <location>
        <begin position="229"/>
        <end position="253"/>
    </location>
</feature>
<dbReference type="NCBIfam" id="TIGR00797">
    <property type="entry name" value="matE"/>
    <property type="match status" value="1"/>
</dbReference>
<organism evidence="14 15">
    <name type="scientific">Butyribacter intestini</name>
    <dbReference type="NCBI Taxonomy" id="1703332"/>
    <lineage>
        <taxon>Bacteria</taxon>
        <taxon>Bacillati</taxon>
        <taxon>Bacillota</taxon>
        <taxon>Clostridia</taxon>
        <taxon>Lachnospirales</taxon>
        <taxon>Lachnospiraceae</taxon>
        <taxon>Butyribacter</taxon>
    </lineage>
</organism>
<evidence type="ECO:0000256" key="9">
    <source>
        <dbReference type="ARBA" id="ARBA00022989"/>
    </source>
</evidence>
<evidence type="ECO:0000313" key="15">
    <source>
        <dbReference type="Proteomes" id="UP000050833"/>
    </source>
</evidence>
<feature type="transmembrane region" description="Helical" evidence="13">
    <location>
        <begin position="88"/>
        <end position="109"/>
    </location>
</feature>
<evidence type="ECO:0000256" key="6">
    <source>
        <dbReference type="ARBA" id="ARBA00022449"/>
    </source>
</evidence>
<evidence type="ECO:0000256" key="4">
    <source>
        <dbReference type="ARBA" id="ARBA00020268"/>
    </source>
</evidence>
<comment type="similarity">
    <text evidence="3">Belongs to the multi antimicrobial extrusion (MATE) (TC 2.A.66.1) family.</text>
</comment>
<dbReference type="GO" id="GO:0006811">
    <property type="term" value="P:monoatomic ion transport"/>
    <property type="evidence" value="ECO:0007669"/>
    <property type="project" value="UniProtKB-KW"/>
</dbReference>
<dbReference type="InterPro" id="IPR050222">
    <property type="entry name" value="MATE_MdtK"/>
</dbReference>
<protein>
    <recommendedName>
        <fullName evidence="4">Probable multidrug resistance protein NorM</fullName>
    </recommendedName>
    <alternativeName>
        <fullName evidence="12">Multidrug-efflux transporter</fullName>
    </alternativeName>
</protein>
<dbReference type="EMBL" id="LLKB01000001">
    <property type="protein sequence ID" value="KQC86904.1"/>
    <property type="molecule type" value="Genomic_DNA"/>
</dbReference>
<evidence type="ECO:0000256" key="7">
    <source>
        <dbReference type="ARBA" id="ARBA00022475"/>
    </source>
</evidence>
<keyword evidence="11 13" id="KW-0472">Membrane</keyword>
<dbReference type="PANTHER" id="PTHR43298">
    <property type="entry name" value="MULTIDRUG RESISTANCE PROTEIN NORM-RELATED"/>
    <property type="match status" value="1"/>
</dbReference>
<dbReference type="PANTHER" id="PTHR43298:SF2">
    <property type="entry name" value="FMN_FAD EXPORTER YEEO-RELATED"/>
    <property type="match status" value="1"/>
</dbReference>
<gene>
    <name evidence="14" type="ORF">APZ18_04595</name>
</gene>
<dbReference type="GO" id="GO:0015297">
    <property type="term" value="F:antiporter activity"/>
    <property type="evidence" value="ECO:0007669"/>
    <property type="project" value="UniProtKB-KW"/>
</dbReference>
<dbReference type="AlphaFoldDB" id="A0AAW3JXE6"/>
<evidence type="ECO:0000256" key="5">
    <source>
        <dbReference type="ARBA" id="ARBA00022448"/>
    </source>
</evidence>
<keyword evidence="9 13" id="KW-1133">Transmembrane helix</keyword>
<evidence type="ECO:0000256" key="12">
    <source>
        <dbReference type="ARBA" id="ARBA00031636"/>
    </source>
</evidence>
<feature type="transmembrane region" description="Helical" evidence="13">
    <location>
        <begin position="276"/>
        <end position="294"/>
    </location>
</feature>
<evidence type="ECO:0000313" key="14">
    <source>
        <dbReference type="EMBL" id="KQC86904.1"/>
    </source>
</evidence>
<evidence type="ECO:0000256" key="2">
    <source>
        <dbReference type="ARBA" id="ARBA00004651"/>
    </source>
</evidence>
<feature type="transmembrane region" description="Helical" evidence="13">
    <location>
        <begin position="188"/>
        <end position="209"/>
    </location>
</feature>
<accession>A0AAW3JXE6</accession>
<proteinExistence type="inferred from homology"/>
<keyword evidence="6" id="KW-0050">Antiport</keyword>
<comment type="subcellular location">
    <subcellularLocation>
        <location evidence="2">Cell membrane</location>
        <topology evidence="2">Multi-pass membrane protein</topology>
    </subcellularLocation>
</comment>
<evidence type="ECO:0000256" key="11">
    <source>
        <dbReference type="ARBA" id="ARBA00023136"/>
    </source>
</evidence>
<dbReference type="Proteomes" id="UP000050833">
    <property type="component" value="Unassembled WGS sequence"/>
</dbReference>
<dbReference type="PIRSF" id="PIRSF006603">
    <property type="entry name" value="DinF"/>
    <property type="match status" value="1"/>
</dbReference>
<feature type="transmembrane region" description="Helical" evidence="13">
    <location>
        <begin position="315"/>
        <end position="338"/>
    </location>
</feature>
<dbReference type="GO" id="GO:0042910">
    <property type="term" value="F:xenobiotic transmembrane transporter activity"/>
    <property type="evidence" value="ECO:0007669"/>
    <property type="project" value="InterPro"/>
</dbReference>
<name>A0AAW3JXE6_9FIRM</name>
<keyword evidence="7" id="KW-1003">Cell membrane</keyword>
<keyword evidence="10" id="KW-0406">Ion transport</keyword>
<evidence type="ECO:0000256" key="10">
    <source>
        <dbReference type="ARBA" id="ARBA00023065"/>
    </source>
</evidence>
<sequence length="443" mass="48568">MLNGSLTDKILIFAIPIALSSILQQMFNAVDVAVVGRFASSTAQAAVGGNGALINLLLNLFIGISVGANVVIAKYIGQGRTNRIKGAVHTAMLIAFFSGIILLVLGISVAKPILELMGTPYDVIDQAVLYLRIYFAGMPFIMVYNFGASILRSIGDTKRPLICLVVAGVTNAAINLILVIVFHMGVAGVGIGTVVSNMISSSMIVYFLIKEKDPIKLYPRELKIHKIELIRMLKIGVPAGLQSMVFSFANVFIQAELNKYGSDAVAGSAAGLNYEYIAYFMISAFNQATMTFTSQNFGAKKYDRCKKIYRITMTLAVAVTIIMCGCFLLWKGFFIGIFTSEPKVAHYASVRMMRLLSFYFLIPTYEIAGSTLRGMGYSMTPAVITVFGTCVFRLAWIYTVCRKFKGFEVLMNVYPVSWVITGSLVLLSYYVIRRKVFNNNNAG</sequence>
<keyword evidence="8 13" id="KW-0812">Transmembrane</keyword>
<feature type="transmembrane region" description="Helical" evidence="13">
    <location>
        <begin position="374"/>
        <end position="398"/>
    </location>
</feature>
<feature type="transmembrane region" description="Helical" evidence="13">
    <location>
        <begin position="160"/>
        <end position="182"/>
    </location>
</feature>
<dbReference type="CDD" id="cd13138">
    <property type="entry name" value="MATE_yoeA_like"/>
    <property type="match status" value="1"/>
</dbReference>
<reference evidence="14 15" key="1">
    <citation type="submission" date="2015-10" db="EMBL/GenBank/DDBJ databases">
        <title>Butyribacter intestini gen. nov., sp. nov., a butyric acid-producing bacterium of the family Lachnospiraceae isolated from the human faeces.</title>
        <authorList>
            <person name="Zou Y."/>
            <person name="Xue W."/>
            <person name="Luo G."/>
            <person name="Lv M."/>
        </authorList>
    </citation>
    <scope>NUCLEOTIDE SEQUENCE [LARGE SCALE GENOMIC DNA]</scope>
    <source>
        <strain evidence="14 15">TF01-11</strain>
    </source>
</reference>